<feature type="region of interest" description="Disordered" evidence="1">
    <location>
        <begin position="61"/>
        <end position="133"/>
    </location>
</feature>
<feature type="compositionally biased region" description="Basic and acidic residues" evidence="1">
    <location>
        <begin position="61"/>
        <end position="76"/>
    </location>
</feature>
<dbReference type="AlphaFoldDB" id="A0A328DSU7"/>
<organism evidence="2 3">
    <name type="scientific">Cuscuta australis</name>
    <dbReference type="NCBI Taxonomy" id="267555"/>
    <lineage>
        <taxon>Eukaryota</taxon>
        <taxon>Viridiplantae</taxon>
        <taxon>Streptophyta</taxon>
        <taxon>Embryophyta</taxon>
        <taxon>Tracheophyta</taxon>
        <taxon>Spermatophyta</taxon>
        <taxon>Magnoliopsida</taxon>
        <taxon>eudicotyledons</taxon>
        <taxon>Gunneridae</taxon>
        <taxon>Pentapetalae</taxon>
        <taxon>asterids</taxon>
        <taxon>lamiids</taxon>
        <taxon>Solanales</taxon>
        <taxon>Convolvulaceae</taxon>
        <taxon>Cuscuteae</taxon>
        <taxon>Cuscuta</taxon>
        <taxon>Cuscuta subgen. Grammica</taxon>
        <taxon>Cuscuta sect. Cleistogrammica</taxon>
    </lineage>
</organism>
<sequence length="133" mass="15241">MDSAPIEVLHYRLRGLHSSAQSYFLRHFCILIDQGVQHNKESKHAEGEKVSQLMCGSRDDELDHRWPAVEPRDHNKNNHLAQRSSSTEKVDNNSHKGNREKHRCRDRAHYREYGIEKEGGKGEGEGAGKDPES</sequence>
<feature type="compositionally biased region" description="Basic and acidic residues" evidence="1">
    <location>
        <begin position="107"/>
        <end position="133"/>
    </location>
</feature>
<comment type="caution">
    <text evidence="2">The sequence shown here is derived from an EMBL/GenBank/DDBJ whole genome shotgun (WGS) entry which is preliminary data.</text>
</comment>
<protein>
    <submittedName>
        <fullName evidence="2">Uncharacterized protein</fullName>
    </submittedName>
</protein>
<evidence type="ECO:0000313" key="2">
    <source>
        <dbReference type="EMBL" id="RAL48436.1"/>
    </source>
</evidence>
<feature type="compositionally biased region" description="Basic residues" evidence="1">
    <location>
        <begin position="96"/>
        <end position="106"/>
    </location>
</feature>
<name>A0A328DSU7_9ASTE</name>
<proteinExistence type="predicted"/>
<gene>
    <name evidence="2" type="ORF">DM860_005860</name>
</gene>
<dbReference type="Proteomes" id="UP000249390">
    <property type="component" value="Unassembled WGS sequence"/>
</dbReference>
<accession>A0A328DSU7</accession>
<keyword evidence="3" id="KW-1185">Reference proteome</keyword>
<evidence type="ECO:0000313" key="3">
    <source>
        <dbReference type="Proteomes" id="UP000249390"/>
    </source>
</evidence>
<dbReference type="EMBL" id="NQVE01000098">
    <property type="protein sequence ID" value="RAL48436.1"/>
    <property type="molecule type" value="Genomic_DNA"/>
</dbReference>
<reference evidence="2 3" key="1">
    <citation type="submission" date="2018-06" db="EMBL/GenBank/DDBJ databases">
        <title>The Genome of Cuscuta australis (Dodder) Provides Insight into the Evolution of Plant Parasitism.</title>
        <authorList>
            <person name="Liu H."/>
        </authorList>
    </citation>
    <scope>NUCLEOTIDE SEQUENCE [LARGE SCALE GENOMIC DNA]</scope>
    <source>
        <strain evidence="3">cv. Yunnan</strain>
        <tissue evidence="2">Vines</tissue>
    </source>
</reference>
<evidence type="ECO:0000256" key="1">
    <source>
        <dbReference type="SAM" id="MobiDB-lite"/>
    </source>
</evidence>